<gene>
    <name evidence="3" type="ORF">K432DRAFT_259588</name>
</gene>
<evidence type="ECO:0000256" key="1">
    <source>
        <dbReference type="ARBA" id="ARBA00022737"/>
    </source>
</evidence>
<sequence>LPHAIQAAFNSSDKEHDALCLQHTRVDVLDQIRTWADGVDERCIFWLNGMAGTGKSTIARTIAREYYNQERLGASFFFSRGTEDRSHAGKLFTTIAVQLANVSPMLKEHICTAIAKHNDIANQSQRDRWKHLILQPLSVWTAPPNQSPLILVIDALDECDDDKDVQRILQLFAEMKSLSPMQLRVFVTSRPETPIRLGFQDIPSILHQDLVLDNVPREIIDHDIAIYFRHELKNIELSVQRVECLIDRAYGLFIWAATACRYIKGGKHFAEKRLSLILNGKMSGKSPEKVLDEIYIKILSDLIRGEYEDDEMEELFIRFRRIVGAIAILFNPLSTEALSELLKPTQGVKQMLGDLHSVLKVPESPTYPIRLLHPSFRDFILAKERCQDPQLWVDEKEAHKTLADACIRIMSVRLRRDICGLRAPGTLAKDIQAYQIEQYLPAELQYACRFWIEHLLKSDTQFLDKGQVHIFLREHLLHWLEALSLIGKVSEGVLSIISLGKKSPSLYAFLYDAKRFVLNNRSIIEYAPLQIYCSALVFAPQRSLVRKEFEQQMPSWIPGLPKVQEEWSLALQTLEGH</sequence>
<protein>
    <recommendedName>
        <fullName evidence="2">Nephrocystin 3-like N-terminal domain-containing protein</fullName>
    </recommendedName>
</protein>
<reference evidence="3 4" key="1">
    <citation type="journal article" date="2016" name="Nat. Commun.">
        <title>Ectomycorrhizal ecology is imprinted in the genome of the dominant symbiotic fungus Cenococcum geophilum.</title>
        <authorList>
            <consortium name="DOE Joint Genome Institute"/>
            <person name="Peter M."/>
            <person name="Kohler A."/>
            <person name="Ohm R.A."/>
            <person name="Kuo A."/>
            <person name="Krutzmann J."/>
            <person name="Morin E."/>
            <person name="Arend M."/>
            <person name="Barry K.W."/>
            <person name="Binder M."/>
            <person name="Choi C."/>
            <person name="Clum A."/>
            <person name="Copeland A."/>
            <person name="Grisel N."/>
            <person name="Haridas S."/>
            <person name="Kipfer T."/>
            <person name="LaButti K."/>
            <person name="Lindquist E."/>
            <person name="Lipzen A."/>
            <person name="Maire R."/>
            <person name="Meier B."/>
            <person name="Mihaltcheva S."/>
            <person name="Molinier V."/>
            <person name="Murat C."/>
            <person name="Poggeler S."/>
            <person name="Quandt C.A."/>
            <person name="Sperisen C."/>
            <person name="Tritt A."/>
            <person name="Tisserant E."/>
            <person name="Crous P.W."/>
            <person name="Henrissat B."/>
            <person name="Nehls U."/>
            <person name="Egli S."/>
            <person name="Spatafora J.W."/>
            <person name="Grigoriev I.V."/>
            <person name="Martin F.M."/>
        </authorList>
    </citation>
    <scope>NUCLEOTIDE SEQUENCE [LARGE SCALE GENOMIC DNA]</scope>
    <source>
        <strain evidence="3 4">CBS 459.81</strain>
    </source>
</reference>
<dbReference type="AlphaFoldDB" id="A0A8E2E4R1"/>
<dbReference type="Pfam" id="PF24883">
    <property type="entry name" value="NPHP3_N"/>
    <property type="match status" value="1"/>
</dbReference>
<dbReference type="Proteomes" id="UP000250266">
    <property type="component" value="Unassembled WGS sequence"/>
</dbReference>
<dbReference type="Gene3D" id="3.40.50.300">
    <property type="entry name" value="P-loop containing nucleotide triphosphate hydrolases"/>
    <property type="match status" value="1"/>
</dbReference>
<feature type="domain" description="Nephrocystin 3-like N-terminal" evidence="2">
    <location>
        <begin position="30"/>
        <end position="190"/>
    </location>
</feature>
<dbReference type="InterPro" id="IPR027417">
    <property type="entry name" value="P-loop_NTPase"/>
</dbReference>
<evidence type="ECO:0000313" key="3">
    <source>
        <dbReference type="EMBL" id="OCK77258.1"/>
    </source>
</evidence>
<feature type="non-terminal residue" evidence="3">
    <location>
        <position position="577"/>
    </location>
</feature>
<dbReference type="SUPFAM" id="SSF52540">
    <property type="entry name" value="P-loop containing nucleoside triphosphate hydrolases"/>
    <property type="match status" value="1"/>
</dbReference>
<proteinExistence type="predicted"/>
<organism evidence="3 4">
    <name type="scientific">Lepidopterella palustris CBS 459.81</name>
    <dbReference type="NCBI Taxonomy" id="1314670"/>
    <lineage>
        <taxon>Eukaryota</taxon>
        <taxon>Fungi</taxon>
        <taxon>Dikarya</taxon>
        <taxon>Ascomycota</taxon>
        <taxon>Pezizomycotina</taxon>
        <taxon>Dothideomycetes</taxon>
        <taxon>Pleosporomycetidae</taxon>
        <taxon>Mytilinidiales</taxon>
        <taxon>Argynnaceae</taxon>
        <taxon>Lepidopterella</taxon>
    </lineage>
</organism>
<dbReference type="PANTHER" id="PTHR10039:SF17">
    <property type="entry name" value="FUNGAL STAND N-TERMINAL GOODBYE DOMAIN-CONTAINING PROTEIN-RELATED"/>
    <property type="match status" value="1"/>
</dbReference>
<name>A0A8E2E4R1_9PEZI</name>
<feature type="non-terminal residue" evidence="3">
    <location>
        <position position="1"/>
    </location>
</feature>
<dbReference type="OrthoDB" id="674604at2759"/>
<keyword evidence="1" id="KW-0677">Repeat</keyword>
<dbReference type="InterPro" id="IPR056884">
    <property type="entry name" value="NPHP3-like_N"/>
</dbReference>
<evidence type="ECO:0000313" key="4">
    <source>
        <dbReference type="Proteomes" id="UP000250266"/>
    </source>
</evidence>
<dbReference type="EMBL" id="KV745142">
    <property type="protein sequence ID" value="OCK77258.1"/>
    <property type="molecule type" value="Genomic_DNA"/>
</dbReference>
<evidence type="ECO:0000259" key="2">
    <source>
        <dbReference type="Pfam" id="PF24883"/>
    </source>
</evidence>
<keyword evidence="4" id="KW-1185">Reference proteome</keyword>
<dbReference type="PANTHER" id="PTHR10039">
    <property type="entry name" value="AMELOGENIN"/>
    <property type="match status" value="1"/>
</dbReference>
<accession>A0A8E2E4R1</accession>